<gene>
    <name evidence="2" type="ORF">ACHAW5_010716</name>
</gene>
<dbReference type="AlphaFoldDB" id="A0ABD3MJQ8"/>
<reference evidence="2 3" key="1">
    <citation type="submission" date="2024-10" db="EMBL/GenBank/DDBJ databases">
        <title>Updated reference genomes for cyclostephanoid diatoms.</title>
        <authorList>
            <person name="Roberts W.R."/>
            <person name="Alverson A.J."/>
        </authorList>
    </citation>
    <scope>NUCLEOTIDE SEQUENCE [LARGE SCALE GENOMIC DNA]</scope>
    <source>
        <strain evidence="2 3">AJA276-08</strain>
    </source>
</reference>
<dbReference type="EMBL" id="JALLAZ020001812">
    <property type="protein sequence ID" value="KAL3763088.1"/>
    <property type="molecule type" value="Genomic_DNA"/>
</dbReference>
<name>A0ABD3MJQ8_9STRA</name>
<proteinExistence type="predicted"/>
<evidence type="ECO:0000313" key="3">
    <source>
        <dbReference type="Proteomes" id="UP001530315"/>
    </source>
</evidence>
<dbReference type="Proteomes" id="UP001530315">
    <property type="component" value="Unassembled WGS sequence"/>
</dbReference>
<feature type="region of interest" description="Disordered" evidence="1">
    <location>
        <begin position="1"/>
        <end position="39"/>
    </location>
</feature>
<evidence type="ECO:0000313" key="2">
    <source>
        <dbReference type="EMBL" id="KAL3763088.1"/>
    </source>
</evidence>
<keyword evidence="3" id="KW-1185">Reference proteome</keyword>
<organism evidence="2 3">
    <name type="scientific">Stephanodiscus triporus</name>
    <dbReference type="NCBI Taxonomy" id="2934178"/>
    <lineage>
        <taxon>Eukaryota</taxon>
        <taxon>Sar</taxon>
        <taxon>Stramenopiles</taxon>
        <taxon>Ochrophyta</taxon>
        <taxon>Bacillariophyta</taxon>
        <taxon>Coscinodiscophyceae</taxon>
        <taxon>Thalassiosirophycidae</taxon>
        <taxon>Stephanodiscales</taxon>
        <taxon>Stephanodiscaceae</taxon>
        <taxon>Stephanodiscus</taxon>
    </lineage>
</organism>
<evidence type="ECO:0000256" key="1">
    <source>
        <dbReference type="SAM" id="MobiDB-lite"/>
    </source>
</evidence>
<comment type="caution">
    <text evidence="2">The sequence shown here is derived from an EMBL/GenBank/DDBJ whole genome shotgun (WGS) entry which is preliminary data.</text>
</comment>
<accession>A0ABD3MJQ8</accession>
<sequence length="114" mass="11460">MRAVISSELQDADAQQRRWGGEGGTSTAARGGEDNSNGNSYINPGYFDLWRATNPYGGGGGSGGGDGSVAPSLGPILGQYASIFGDRTAAGCTTAAAGAVATTCGMVIERSPRR</sequence>
<protein>
    <submittedName>
        <fullName evidence="2">Uncharacterized protein</fullName>
    </submittedName>
</protein>